<gene>
    <name evidence="2" type="ORF">NDR86_26330</name>
</gene>
<evidence type="ECO:0000313" key="3">
    <source>
        <dbReference type="Proteomes" id="UP001139157"/>
    </source>
</evidence>
<evidence type="ECO:0000256" key="1">
    <source>
        <dbReference type="SAM" id="SignalP"/>
    </source>
</evidence>
<evidence type="ECO:0008006" key="4">
    <source>
        <dbReference type="Google" id="ProtNLM"/>
    </source>
</evidence>
<dbReference type="EMBL" id="JAMRXG010000012">
    <property type="protein sequence ID" value="MCM6777011.1"/>
    <property type="molecule type" value="Genomic_DNA"/>
</dbReference>
<feature type="chain" id="PRO_5040976538" description="Protein kinase" evidence="1">
    <location>
        <begin position="27"/>
        <end position="171"/>
    </location>
</feature>
<dbReference type="RefSeq" id="WP_251915578.1">
    <property type="nucleotide sequence ID" value="NZ_JAMRXG010000012.1"/>
</dbReference>
<sequence length="171" mass="16613">MKVLGSILCSAAVMGACFWVGGTASATGVHCDSDAEHDVIIVAGSTACRAVTTGTGHARALSLDGVGYARATAGTVAVALGASGGTGASEGRAGLPVAIGFGRDAVAHTSLDETGRVGVTIALNGSRAQVVSADREAVCLGSAALAWDSHSGAACVATPVGLWRTPPVALP</sequence>
<comment type="caution">
    <text evidence="2">The sequence shown here is derived from an EMBL/GenBank/DDBJ whole genome shotgun (WGS) entry which is preliminary data.</text>
</comment>
<dbReference type="AlphaFoldDB" id="A0A9X2J1H3"/>
<dbReference type="Pfam" id="PF20550">
    <property type="entry name" value="DUF6764"/>
    <property type="match status" value="1"/>
</dbReference>
<organism evidence="2 3">
    <name type="scientific">Nocardia pulmonis</name>
    <dbReference type="NCBI Taxonomy" id="2951408"/>
    <lineage>
        <taxon>Bacteria</taxon>
        <taxon>Bacillati</taxon>
        <taxon>Actinomycetota</taxon>
        <taxon>Actinomycetes</taxon>
        <taxon>Mycobacteriales</taxon>
        <taxon>Nocardiaceae</taxon>
        <taxon>Nocardia</taxon>
    </lineage>
</organism>
<accession>A0A9X2J1H3</accession>
<dbReference type="InterPro" id="IPR046652">
    <property type="entry name" value="DUF6764"/>
</dbReference>
<dbReference type="Proteomes" id="UP001139157">
    <property type="component" value="Unassembled WGS sequence"/>
</dbReference>
<keyword evidence="1" id="KW-0732">Signal</keyword>
<feature type="signal peptide" evidence="1">
    <location>
        <begin position="1"/>
        <end position="26"/>
    </location>
</feature>
<keyword evidence="3" id="KW-1185">Reference proteome</keyword>
<protein>
    <recommendedName>
        <fullName evidence="4">Protein kinase</fullName>
    </recommendedName>
</protein>
<dbReference type="PROSITE" id="PS51257">
    <property type="entry name" value="PROKAR_LIPOPROTEIN"/>
    <property type="match status" value="1"/>
</dbReference>
<name>A0A9X2J1H3_9NOCA</name>
<reference evidence="2" key="1">
    <citation type="submission" date="2022-06" db="EMBL/GenBank/DDBJ databases">
        <title>Novel species in genus nocardia.</title>
        <authorList>
            <person name="Li F."/>
        </authorList>
    </citation>
    <scope>NUCLEOTIDE SEQUENCE</scope>
    <source>
        <strain evidence="2">CDC141</strain>
    </source>
</reference>
<proteinExistence type="predicted"/>
<evidence type="ECO:0000313" key="2">
    <source>
        <dbReference type="EMBL" id="MCM6777011.1"/>
    </source>
</evidence>